<dbReference type="PROSITE" id="PS51257">
    <property type="entry name" value="PROKAR_LIPOPROTEIN"/>
    <property type="match status" value="1"/>
</dbReference>
<feature type="region of interest" description="Disordered" evidence="1">
    <location>
        <begin position="43"/>
        <end position="81"/>
    </location>
</feature>
<organism evidence="3 4">
    <name type="scientific">Cerasicoccus arenae</name>
    <dbReference type="NCBI Taxonomy" id="424488"/>
    <lineage>
        <taxon>Bacteria</taxon>
        <taxon>Pseudomonadati</taxon>
        <taxon>Verrucomicrobiota</taxon>
        <taxon>Opitutia</taxon>
        <taxon>Puniceicoccales</taxon>
        <taxon>Cerasicoccaceae</taxon>
        <taxon>Cerasicoccus</taxon>
    </lineage>
</organism>
<gene>
    <name evidence="3" type="ORF">GCM10007047_23870</name>
</gene>
<accession>A0A8J3DD96</accession>
<reference evidence="3" key="2">
    <citation type="submission" date="2020-09" db="EMBL/GenBank/DDBJ databases">
        <authorList>
            <person name="Sun Q."/>
            <person name="Kim S."/>
        </authorList>
    </citation>
    <scope>NUCLEOTIDE SEQUENCE</scope>
    <source>
        <strain evidence="3">KCTC 12870</strain>
    </source>
</reference>
<evidence type="ECO:0000313" key="3">
    <source>
        <dbReference type="EMBL" id="GHC06076.1"/>
    </source>
</evidence>
<evidence type="ECO:0000256" key="1">
    <source>
        <dbReference type="SAM" id="MobiDB-lite"/>
    </source>
</evidence>
<dbReference type="RefSeq" id="WP_189515457.1">
    <property type="nucleotide sequence ID" value="NZ_BMXG01000015.1"/>
</dbReference>
<feature type="signal peptide" evidence="2">
    <location>
        <begin position="1"/>
        <end position="20"/>
    </location>
</feature>
<protein>
    <recommendedName>
        <fullName evidence="5">Lipoprotein</fullName>
    </recommendedName>
</protein>
<name>A0A8J3DD96_9BACT</name>
<sequence>MHIKQQISLGFICASLLSLALTGCQKPTPEEQMGMGAKQLVEGHQDRDNGLGDMETAQGTENLVEGTLNYLDEGSTPSSSN</sequence>
<dbReference type="AlphaFoldDB" id="A0A8J3DD96"/>
<keyword evidence="4" id="KW-1185">Reference proteome</keyword>
<evidence type="ECO:0008006" key="5">
    <source>
        <dbReference type="Google" id="ProtNLM"/>
    </source>
</evidence>
<comment type="caution">
    <text evidence="3">The sequence shown here is derived from an EMBL/GenBank/DDBJ whole genome shotgun (WGS) entry which is preliminary data.</text>
</comment>
<dbReference type="Proteomes" id="UP000642829">
    <property type="component" value="Unassembled WGS sequence"/>
</dbReference>
<keyword evidence="2" id="KW-0732">Signal</keyword>
<feature type="chain" id="PRO_5035310197" description="Lipoprotein" evidence="2">
    <location>
        <begin position="21"/>
        <end position="81"/>
    </location>
</feature>
<dbReference type="EMBL" id="BMXG01000015">
    <property type="protein sequence ID" value="GHC06076.1"/>
    <property type="molecule type" value="Genomic_DNA"/>
</dbReference>
<reference evidence="3" key="1">
    <citation type="journal article" date="2014" name="Int. J. Syst. Evol. Microbiol.">
        <title>Complete genome sequence of Corynebacterium casei LMG S-19264T (=DSM 44701T), isolated from a smear-ripened cheese.</title>
        <authorList>
            <consortium name="US DOE Joint Genome Institute (JGI-PGF)"/>
            <person name="Walter F."/>
            <person name="Albersmeier A."/>
            <person name="Kalinowski J."/>
            <person name="Ruckert C."/>
        </authorList>
    </citation>
    <scope>NUCLEOTIDE SEQUENCE</scope>
    <source>
        <strain evidence="3">KCTC 12870</strain>
    </source>
</reference>
<proteinExistence type="predicted"/>
<evidence type="ECO:0000256" key="2">
    <source>
        <dbReference type="SAM" id="SignalP"/>
    </source>
</evidence>
<evidence type="ECO:0000313" key="4">
    <source>
        <dbReference type="Proteomes" id="UP000642829"/>
    </source>
</evidence>